<dbReference type="InterPro" id="IPR044189">
    <property type="entry name" value="XPO4/7-like"/>
</dbReference>
<dbReference type="AlphaFoldDB" id="A0AAD5BYB9"/>
<proteinExistence type="inferred from homology"/>
<dbReference type="PANTHER" id="PTHR12596">
    <property type="entry name" value="EXPORTIN 4,7-RELATED"/>
    <property type="match status" value="1"/>
</dbReference>
<evidence type="ECO:0000256" key="2">
    <source>
        <dbReference type="ARBA" id="ARBA00004496"/>
    </source>
</evidence>
<feature type="non-terminal residue" evidence="8">
    <location>
        <position position="131"/>
    </location>
</feature>
<evidence type="ECO:0000256" key="1">
    <source>
        <dbReference type="ARBA" id="ARBA00004123"/>
    </source>
</evidence>
<reference evidence="8" key="1">
    <citation type="submission" date="2022-06" db="EMBL/GenBank/DDBJ databases">
        <title>Uncovering the hologenomic basis of an extraordinary plant invasion.</title>
        <authorList>
            <person name="Bieker V.C."/>
            <person name="Martin M.D."/>
            <person name="Gilbert T."/>
            <person name="Hodgins K."/>
            <person name="Battlay P."/>
            <person name="Petersen B."/>
            <person name="Wilson J."/>
        </authorList>
    </citation>
    <scope>NUCLEOTIDE SEQUENCE</scope>
    <source>
        <strain evidence="8">AA19_3_7</strain>
        <tissue evidence="8">Leaf</tissue>
    </source>
</reference>
<feature type="non-terminal residue" evidence="8">
    <location>
        <position position="1"/>
    </location>
</feature>
<dbReference type="EMBL" id="JAMZMK010010688">
    <property type="protein sequence ID" value="KAI7730656.1"/>
    <property type="molecule type" value="Genomic_DNA"/>
</dbReference>
<evidence type="ECO:0000313" key="8">
    <source>
        <dbReference type="EMBL" id="KAI7730656.1"/>
    </source>
</evidence>
<dbReference type="GO" id="GO:0005049">
    <property type="term" value="F:nuclear export signal receptor activity"/>
    <property type="evidence" value="ECO:0007669"/>
    <property type="project" value="InterPro"/>
</dbReference>
<dbReference type="PANTHER" id="PTHR12596:SF1">
    <property type="entry name" value="EXPORTIN-4"/>
    <property type="match status" value="1"/>
</dbReference>
<protein>
    <submittedName>
        <fullName evidence="8">Uncharacterized protein</fullName>
    </submittedName>
</protein>
<dbReference type="GO" id="GO:0006611">
    <property type="term" value="P:protein export from nucleus"/>
    <property type="evidence" value="ECO:0007669"/>
    <property type="project" value="TreeGrafter"/>
</dbReference>
<keyword evidence="4" id="KW-0813">Transport</keyword>
<organism evidence="8 9">
    <name type="scientific">Ambrosia artemisiifolia</name>
    <name type="common">Common ragweed</name>
    <dbReference type="NCBI Taxonomy" id="4212"/>
    <lineage>
        <taxon>Eukaryota</taxon>
        <taxon>Viridiplantae</taxon>
        <taxon>Streptophyta</taxon>
        <taxon>Embryophyta</taxon>
        <taxon>Tracheophyta</taxon>
        <taxon>Spermatophyta</taxon>
        <taxon>Magnoliopsida</taxon>
        <taxon>eudicotyledons</taxon>
        <taxon>Gunneridae</taxon>
        <taxon>Pentapetalae</taxon>
        <taxon>asterids</taxon>
        <taxon>campanulids</taxon>
        <taxon>Asterales</taxon>
        <taxon>Asteraceae</taxon>
        <taxon>Asteroideae</taxon>
        <taxon>Heliantheae alliance</taxon>
        <taxon>Heliantheae</taxon>
        <taxon>Ambrosia</taxon>
    </lineage>
</organism>
<accession>A0AAD5BYB9</accession>
<dbReference type="Proteomes" id="UP001206925">
    <property type="component" value="Unassembled WGS sequence"/>
</dbReference>
<keyword evidence="5" id="KW-0963">Cytoplasm</keyword>
<dbReference type="GO" id="GO:0005737">
    <property type="term" value="C:cytoplasm"/>
    <property type="evidence" value="ECO:0007669"/>
    <property type="project" value="UniProtKB-SubCell"/>
</dbReference>
<name>A0AAD5BYB9_AMBAR</name>
<comment type="similarity">
    <text evidence="3">Belongs to the exportin family.</text>
</comment>
<evidence type="ECO:0000256" key="5">
    <source>
        <dbReference type="ARBA" id="ARBA00022490"/>
    </source>
</evidence>
<sequence length="131" mass="14550">IHLAIIGNHGLDVQFIGINFLESLVSEFSPSTSTALGLPREFHEQCRKSLEHDYLKNFYSWAVGAAQSVTTQITNSDAAVSEDRVCAASLRFMLQVLNWDFSNSSRVVKNSLDVFSFVAKEDSNSAYTLVQ</sequence>
<evidence type="ECO:0000313" key="9">
    <source>
        <dbReference type="Proteomes" id="UP001206925"/>
    </source>
</evidence>
<comment type="caution">
    <text evidence="8">The sequence shown here is derived from an EMBL/GenBank/DDBJ whole genome shotgun (WGS) entry which is preliminary data.</text>
</comment>
<evidence type="ECO:0000256" key="6">
    <source>
        <dbReference type="ARBA" id="ARBA00022927"/>
    </source>
</evidence>
<gene>
    <name evidence="8" type="ORF">M8C21_001009</name>
</gene>
<evidence type="ECO:0000256" key="4">
    <source>
        <dbReference type="ARBA" id="ARBA00022448"/>
    </source>
</evidence>
<dbReference type="GO" id="GO:0005643">
    <property type="term" value="C:nuclear pore"/>
    <property type="evidence" value="ECO:0007669"/>
    <property type="project" value="TreeGrafter"/>
</dbReference>
<keyword evidence="9" id="KW-1185">Reference proteome</keyword>
<evidence type="ECO:0000256" key="7">
    <source>
        <dbReference type="ARBA" id="ARBA00023242"/>
    </source>
</evidence>
<keyword evidence="6" id="KW-0653">Protein transport</keyword>
<evidence type="ECO:0000256" key="3">
    <source>
        <dbReference type="ARBA" id="ARBA00009466"/>
    </source>
</evidence>
<keyword evidence="7" id="KW-0539">Nucleus</keyword>
<comment type="subcellular location">
    <subcellularLocation>
        <location evidence="2">Cytoplasm</location>
    </subcellularLocation>
    <subcellularLocation>
        <location evidence="1">Nucleus</location>
    </subcellularLocation>
</comment>